<dbReference type="Pfam" id="PF17451">
    <property type="entry name" value="Glyco_hyd_101C"/>
    <property type="match status" value="1"/>
</dbReference>
<feature type="domain" description="Galactose mutarotase-like fold" evidence="5">
    <location>
        <begin position="289"/>
        <end position="524"/>
    </location>
</feature>
<feature type="domain" description="Glycosyl hydrolase 101 beta-sandwich" evidence="3">
    <location>
        <begin position="799"/>
        <end position="908"/>
    </location>
</feature>
<feature type="domain" description="Endo-alpha-N-acetylgalactosaminidase" evidence="2">
    <location>
        <begin position="525"/>
        <end position="787"/>
    </location>
</feature>
<dbReference type="GO" id="GO:0030246">
    <property type="term" value="F:carbohydrate binding"/>
    <property type="evidence" value="ECO:0007669"/>
    <property type="project" value="InterPro"/>
</dbReference>
<evidence type="ECO:0000259" key="2">
    <source>
        <dbReference type="Pfam" id="PF12905"/>
    </source>
</evidence>
<name>A0A1M6DF89_9CLOT</name>
<protein>
    <submittedName>
        <fullName evidence="7">Carbohydrate binding domain-containing protein</fullName>
    </submittedName>
</protein>
<dbReference type="Gene3D" id="2.70.98.10">
    <property type="match status" value="1"/>
</dbReference>
<evidence type="ECO:0000259" key="5">
    <source>
        <dbReference type="Pfam" id="PF18080"/>
    </source>
</evidence>
<dbReference type="Proteomes" id="UP000184310">
    <property type="component" value="Unassembled WGS sequence"/>
</dbReference>
<proteinExistence type="predicted"/>
<evidence type="ECO:0000313" key="8">
    <source>
        <dbReference type="Proteomes" id="UP000184310"/>
    </source>
</evidence>
<organism evidence="7 8">
    <name type="scientific">Clostridium cavendishii DSM 21758</name>
    <dbReference type="NCBI Taxonomy" id="1121302"/>
    <lineage>
        <taxon>Bacteria</taxon>
        <taxon>Bacillati</taxon>
        <taxon>Bacillota</taxon>
        <taxon>Clostridia</taxon>
        <taxon>Eubacteriales</taxon>
        <taxon>Clostridiaceae</taxon>
        <taxon>Clostridium</taxon>
    </lineage>
</organism>
<dbReference type="InterPro" id="IPR014718">
    <property type="entry name" value="GH-type_carb-bd"/>
</dbReference>
<dbReference type="AlphaFoldDB" id="A0A1M6DF89"/>
<evidence type="ECO:0000256" key="1">
    <source>
        <dbReference type="SAM" id="SignalP"/>
    </source>
</evidence>
<feature type="signal peptide" evidence="1">
    <location>
        <begin position="1"/>
        <end position="28"/>
    </location>
</feature>
<reference evidence="7 8" key="1">
    <citation type="submission" date="2016-11" db="EMBL/GenBank/DDBJ databases">
        <authorList>
            <person name="Jaros S."/>
            <person name="Januszkiewicz K."/>
            <person name="Wedrychowicz H."/>
        </authorList>
    </citation>
    <scope>NUCLEOTIDE SEQUENCE [LARGE SCALE GENOMIC DNA]</scope>
    <source>
        <strain evidence="7 8">DSM 21758</strain>
    </source>
</reference>
<dbReference type="Pfam" id="PF21466">
    <property type="entry name" value="GH101_dom-5"/>
    <property type="match status" value="1"/>
</dbReference>
<dbReference type="InterPro" id="IPR040502">
    <property type="entry name" value="GH101_dom-6"/>
</dbReference>
<dbReference type="RefSeq" id="WP_072985295.1">
    <property type="nucleotide sequence ID" value="NZ_FQZB01000004.1"/>
</dbReference>
<dbReference type="STRING" id="1121302.SAMN02745163_00713"/>
<gene>
    <name evidence="7" type="ORF">SAMN02745163_00713</name>
</gene>
<dbReference type="InterPro" id="IPR040633">
    <property type="entry name" value="Gal_mutarotas_3"/>
</dbReference>
<dbReference type="GO" id="GO:0033926">
    <property type="term" value="F:endo-alpha-N-acetylgalactosaminidase activity"/>
    <property type="evidence" value="ECO:0007669"/>
    <property type="project" value="InterPro"/>
</dbReference>
<dbReference type="Gene3D" id="3.20.20.80">
    <property type="entry name" value="Glycosidases"/>
    <property type="match status" value="1"/>
</dbReference>
<feature type="domain" description="Endo-alpha-N-acetylgalactosaminidase" evidence="6">
    <location>
        <begin position="951"/>
        <end position="1093"/>
    </location>
</feature>
<dbReference type="Pfam" id="PF12905">
    <property type="entry name" value="Glyco_hydro_101"/>
    <property type="match status" value="1"/>
</dbReference>
<feature type="chain" id="PRO_5012590291" evidence="1">
    <location>
        <begin position="29"/>
        <end position="1276"/>
    </location>
</feature>
<keyword evidence="8" id="KW-1185">Reference proteome</keyword>
<evidence type="ECO:0000259" key="3">
    <source>
        <dbReference type="Pfam" id="PF17451"/>
    </source>
</evidence>
<dbReference type="EMBL" id="FQZB01000004">
    <property type="protein sequence ID" value="SHI71902.1"/>
    <property type="molecule type" value="Genomic_DNA"/>
</dbReference>
<dbReference type="Pfam" id="PF17974">
    <property type="entry name" value="GalBD_like"/>
    <property type="match status" value="1"/>
</dbReference>
<evidence type="ECO:0000313" key="7">
    <source>
        <dbReference type="EMBL" id="SHI71902.1"/>
    </source>
</evidence>
<evidence type="ECO:0000259" key="4">
    <source>
        <dbReference type="Pfam" id="PF17974"/>
    </source>
</evidence>
<dbReference type="CDD" id="cd14244">
    <property type="entry name" value="GH_101_like"/>
    <property type="match status" value="1"/>
</dbReference>
<dbReference type="InterPro" id="IPR008979">
    <property type="entry name" value="Galactose-bd-like_sf"/>
</dbReference>
<dbReference type="InterPro" id="IPR035364">
    <property type="entry name" value="Beta_sandwich_GH101"/>
</dbReference>
<dbReference type="Pfam" id="PF18080">
    <property type="entry name" value="Gal_mutarotas_3"/>
    <property type="match status" value="1"/>
</dbReference>
<dbReference type="Gene3D" id="2.60.120.260">
    <property type="entry name" value="Galactose-binding domain-like"/>
    <property type="match status" value="2"/>
</dbReference>
<dbReference type="InterPro" id="IPR025706">
    <property type="entry name" value="Endoa_GalNAc"/>
</dbReference>
<dbReference type="SUPFAM" id="SSF49785">
    <property type="entry name" value="Galactose-binding domain-like"/>
    <property type="match status" value="1"/>
</dbReference>
<feature type="domain" description="Endo-alpha-N-acetylgalactosaminidase" evidence="4">
    <location>
        <begin position="1104"/>
        <end position="1212"/>
    </location>
</feature>
<dbReference type="SUPFAM" id="SSF49899">
    <property type="entry name" value="Concanavalin A-like lectins/glucanases"/>
    <property type="match status" value="1"/>
</dbReference>
<keyword evidence="1" id="KW-0732">Signal</keyword>
<dbReference type="InterPro" id="IPR013320">
    <property type="entry name" value="ConA-like_dom_sf"/>
</dbReference>
<sequence length="1276" mass="144370">MNKSMSKKITCIVAVIMLVSQIPQYALASDITTSNVKQEYTSSVTEKTYIQNYDDYAGLTWTRLIGGGSISKDSYSKPNTFKVQGKVEGTDLKADATVSVKGEAITYNNDFETDATKGDYKITKSTGTIVVKDGNIKIPMNGVSTAVDMKCPNVKDFTYETDFTVNSDQGRIGLLFRYFSETEWGAICYDAGSWIWKNGAGQYGSFPCSFKLEKDVKYKIKVKVEDNNVELFINNESKGRTSITNLPTKAGKIGLSGWYGNKVVTLDNVKVQELAPIAPPEIKEELVSIKSDKMDVVVDKNFPRVVSYTWKEDKKVLAGEKEQLYVIEVNGEKYIPQVTATVKDNFIEYKLNIKELNMAITLKIVINDNKLRMEVTDVKENNVKLQYLNFPSQSLAAVTNREKGSIASVVTTGDWNNIIEEFKSVDETEVGAKGKTYAFLNNNDFAVTINNNTIEGGNRAVVTTENRQDEQGIYKKTGIASGTWTYREVLKDKTDLGSNLYQKELPWLELLIARDENKDNNVSWQDAAILYRENMKIPVGGEDIKNSLSYIDFNIAYTQNPFLRGLDTIKKLYNYTDKFGQLVLEKGYQAEGHDDSHPDYGGHIGIRQGGKKDFNKLIEEGKKYNAKVGVHINATEYMLDAFETPKGIVNKNAPGWGWLDQAYYVDQRADITTGELFRRLDLLKNDAPNLSWVYVDVYTGNGWNAYELASKVNSLGYGLATEMNGPLEQQVPWTHWGGDPVYPNKGNASKIMRFIKNDTHDIFLSDPLLKGNKHLLAGGWGTKHCIEGEYGIDEFYNQVLPTKYMQHFKIMTMDDNEITFENNLRAVREGKNINYYKDGRLVATTPENSINEKGVGKTNLFLPWDPVKEDEKIYHWNPLGTSSMWELPIKWSGVNKVYLYELSDLGRTFVKEVPVYNNKVKLDVKKNTPYLILKSFEKVERINNWGDGAQIKDPGFDSQSWDFWKKTSNFGDINHINVYNECIQERNGNDLIKVSGNNGADATISQDIRGLESGKTYSVSAWVKNDNNRKVTLELECDGKKVSNVITRKAKVRQGEAVKWYNDTFERMNVEFTVPKEVNKANISIKIDKGDKNSVVFVDDFRICEIQAKNNKEDYVFYEDFENADEGIGAFYLAPGLGQSNRSHLAEKDSNGRQIMSYVLDGKFSLKTNQQPEEQGEMLITEESRFKLERNKEYELGFLYSLKDASPNYSITIKSASKGELIKIPLEATGDKAGNIIKKFKTGDCNDYYLSIDKGDGFSELILDNIYVKEVENKNK</sequence>
<accession>A0A1M6DF89</accession>
<dbReference type="Gene3D" id="2.60.120.870">
    <property type="match status" value="1"/>
</dbReference>
<dbReference type="InterPro" id="IPR049314">
    <property type="entry name" value="GH101_dom-5"/>
</dbReference>
<evidence type="ECO:0000259" key="6">
    <source>
        <dbReference type="Pfam" id="PF21466"/>
    </source>
</evidence>